<reference evidence="3" key="1">
    <citation type="journal article" date="2018" name="Nat. Microbiol.">
        <title>Leveraging single-cell genomics to expand the fungal tree of life.</title>
        <authorList>
            <person name="Ahrendt S.R."/>
            <person name="Quandt C.A."/>
            <person name="Ciobanu D."/>
            <person name="Clum A."/>
            <person name="Salamov A."/>
            <person name="Andreopoulos B."/>
            <person name="Cheng J.F."/>
            <person name="Woyke T."/>
            <person name="Pelin A."/>
            <person name="Henrissat B."/>
            <person name="Reynolds N.K."/>
            <person name="Benny G.L."/>
            <person name="Smith M.E."/>
            <person name="James T.Y."/>
            <person name="Grigoriev I.V."/>
        </authorList>
    </citation>
    <scope>NUCLEOTIDE SEQUENCE [LARGE SCALE GENOMIC DNA]</scope>
    <source>
        <strain evidence="3">CSF55</strain>
    </source>
</reference>
<dbReference type="Proteomes" id="UP000281549">
    <property type="component" value="Unassembled WGS sequence"/>
</dbReference>
<evidence type="ECO:0000313" key="3">
    <source>
        <dbReference type="Proteomes" id="UP000281549"/>
    </source>
</evidence>
<feature type="coiled-coil region" evidence="1">
    <location>
        <begin position="87"/>
        <end position="114"/>
    </location>
</feature>
<evidence type="ECO:0000313" key="2">
    <source>
        <dbReference type="EMBL" id="RKP15659.1"/>
    </source>
</evidence>
<evidence type="ECO:0000256" key="1">
    <source>
        <dbReference type="SAM" id="Coils"/>
    </source>
</evidence>
<dbReference type="AlphaFoldDB" id="A0A4V1IYT3"/>
<gene>
    <name evidence="2" type="ORF">ROZALSC1DRAFT_26208</name>
</gene>
<keyword evidence="1" id="KW-0175">Coiled coil</keyword>
<feature type="non-terminal residue" evidence="2">
    <location>
        <position position="173"/>
    </location>
</feature>
<proteinExistence type="predicted"/>
<feature type="non-terminal residue" evidence="2">
    <location>
        <position position="1"/>
    </location>
</feature>
<dbReference type="EMBL" id="ML008214">
    <property type="protein sequence ID" value="RKP15659.1"/>
    <property type="molecule type" value="Genomic_DNA"/>
</dbReference>
<organism evidence="2 3">
    <name type="scientific">Rozella allomycis (strain CSF55)</name>
    <dbReference type="NCBI Taxonomy" id="988480"/>
    <lineage>
        <taxon>Eukaryota</taxon>
        <taxon>Fungi</taxon>
        <taxon>Fungi incertae sedis</taxon>
        <taxon>Cryptomycota</taxon>
        <taxon>Cryptomycota incertae sedis</taxon>
        <taxon>Rozella</taxon>
    </lineage>
</organism>
<sequence>KATLNDAKIEQTSVNLEENKKSAKEPEGLRLIATTSNAEKTVEIKEDKVDERKSDEMRKYFEILQQLNHEAEIKVLKEAIFNMEVLERNEQELLVRMRNRLEILEQINSEAEEKVASENNFGSDIKMDTEEAIVKNSKSEGAVEVNEVEVDQDQKIISDSNELSQEIVKDEMN</sequence>
<accession>A0A4V1IYT3</accession>
<name>A0A4V1IYT3_ROZAC</name>
<protein>
    <submittedName>
        <fullName evidence="2">Uncharacterized protein</fullName>
    </submittedName>
</protein>